<protein>
    <recommendedName>
        <fullName evidence="3">glyceraldehyde-3-phosphate dehydrogenase (phosphorylating)</fullName>
        <ecNumber evidence="3">1.2.1.12</ecNumber>
    </recommendedName>
</protein>
<dbReference type="GO" id="GO:0005829">
    <property type="term" value="C:cytosol"/>
    <property type="evidence" value="ECO:0007669"/>
    <property type="project" value="TreeGrafter"/>
</dbReference>
<comment type="similarity">
    <text evidence="2">Belongs to the glyceraldehyde-3-phosphate dehydrogenase family.</text>
</comment>
<feature type="region of interest" description="Disordered" evidence="7">
    <location>
        <begin position="602"/>
        <end position="634"/>
    </location>
</feature>
<name>A0A8S9RGK4_BRACR</name>
<feature type="compositionally biased region" description="Polar residues" evidence="7">
    <location>
        <begin position="614"/>
        <end position="625"/>
    </location>
</feature>
<evidence type="ECO:0000256" key="7">
    <source>
        <dbReference type="SAM" id="MobiDB-lite"/>
    </source>
</evidence>
<dbReference type="GO" id="GO:0006096">
    <property type="term" value="P:glycolytic process"/>
    <property type="evidence" value="ECO:0007669"/>
    <property type="project" value="UniProtKB-KW"/>
</dbReference>
<dbReference type="AlphaFoldDB" id="A0A8S9RGK4"/>
<evidence type="ECO:0000259" key="8">
    <source>
        <dbReference type="Pfam" id="PF02800"/>
    </source>
</evidence>
<dbReference type="EMBL" id="QGKX02000095">
    <property type="protein sequence ID" value="KAF3571855.1"/>
    <property type="molecule type" value="Genomic_DNA"/>
</dbReference>
<evidence type="ECO:0000256" key="4">
    <source>
        <dbReference type="ARBA" id="ARBA00023002"/>
    </source>
</evidence>
<evidence type="ECO:0000256" key="2">
    <source>
        <dbReference type="ARBA" id="ARBA00007406"/>
    </source>
</evidence>
<feature type="compositionally biased region" description="Low complexity" evidence="7">
    <location>
        <begin position="602"/>
        <end position="613"/>
    </location>
</feature>
<feature type="region of interest" description="Disordered" evidence="7">
    <location>
        <begin position="83"/>
        <end position="120"/>
    </location>
</feature>
<comment type="caution">
    <text evidence="9">The sequence shown here is derived from an EMBL/GenBank/DDBJ whole genome shotgun (WGS) entry which is preliminary data.</text>
</comment>
<dbReference type="Gene3D" id="3.30.360.10">
    <property type="entry name" value="Dihydrodipicolinate Reductase, domain 2"/>
    <property type="match status" value="1"/>
</dbReference>
<sequence>MRFSENLSSEMKLHQQQQEAILEQRKSLEIFGSPLIEKRIIRNQLPWDHSSSSKPEEDGTVSDLSSDLFEIERLTWMAKPFLARQESSEPESSDCYAPREATRNPKIAKSNRRKPSSGGLLLGCKSHKSVRFSGDSYTSVNRVPSYVPRFPVEANPTSKDWIVEKYAHREESEGKIKGILGNKTEDDDVSTDFVGDNRSSIFYAKAGIALSYNFVKLVSWCDNEWGYSTRVARSSRLIQDLCSLAPATRVPVALGIFATAVHRTHSLLHGSLLCLSVTCSISVESRRKKISTDATTKTILRCATVMSREGSLTAALLWSSGSDPAVPSSGCRRTRHGVVSVKIFQPLMELRSKSTSSTSPSPGRLESNKPPSGAPPHITGTRSKHITSSDPNLFGNASASLSFKVILLRHSSSGDHSFGADERTASWSVLARLGELMLPYAWTWPMCEIDQVSPRSYLSKPNYLEENVIQFLMEGGDWFSFLEISSGISPRYILTYLFFGKNLPVGSPDKTLFRLSSSSEATFLPPCPLPVARGVFSGLFPNACFSSFIVLSSCGAVSTGPEDASKITSVIFVDGVWTSTSHYVTILKLFDFVVKAHPTHSSIVSNSLSSPSSTGATRTNGTTPFPGSPPEFSPTGTGSFIPGNGVLPVWSFSLFSHSVSHH</sequence>
<keyword evidence="5" id="KW-0520">NAD</keyword>
<evidence type="ECO:0000313" key="10">
    <source>
        <dbReference type="Proteomes" id="UP000712600"/>
    </source>
</evidence>
<feature type="compositionally biased region" description="Low complexity" evidence="7">
    <location>
        <begin position="353"/>
        <end position="362"/>
    </location>
</feature>
<organism evidence="9 10">
    <name type="scientific">Brassica cretica</name>
    <name type="common">Mustard</name>
    <dbReference type="NCBI Taxonomy" id="69181"/>
    <lineage>
        <taxon>Eukaryota</taxon>
        <taxon>Viridiplantae</taxon>
        <taxon>Streptophyta</taxon>
        <taxon>Embryophyta</taxon>
        <taxon>Tracheophyta</taxon>
        <taxon>Spermatophyta</taxon>
        <taxon>Magnoliopsida</taxon>
        <taxon>eudicotyledons</taxon>
        <taxon>Gunneridae</taxon>
        <taxon>Pentapetalae</taxon>
        <taxon>rosids</taxon>
        <taxon>malvids</taxon>
        <taxon>Brassicales</taxon>
        <taxon>Brassicaceae</taxon>
        <taxon>Brassiceae</taxon>
        <taxon>Brassica</taxon>
    </lineage>
</organism>
<dbReference type="PANTHER" id="PTHR10836:SF112">
    <property type="entry name" value="GLYCERALDEHYDE-3-PHOSPHATE DEHYDROGENASE GAPC1, CYTOSOLIC-RELATED"/>
    <property type="match status" value="1"/>
</dbReference>
<comment type="pathway">
    <text evidence="1">Carbohydrate degradation; glycolysis; pyruvate from D-glyceraldehyde 3-phosphate: step 1/5.</text>
</comment>
<dbReference type="Proteomes" id="UP000712600">
    <property type="component" value="Unassembled WGS sequence"/>
</dbReference>
<gene>
    <name evidence="9" type="ORF">F2Q69_00061089</name>
</gene>
<feature type="domain" description="Glyceraldehyde 3-phosphate dehydrogenase catalytic" evidence="8">
    <location>
        <begin position="168"/>
        <end position="221"/>
    </location>
</feature>
<dbReference type="Gene3D" id="3.40.50.720">
    <property type="entry name" value="NAD(P)-binding Rossmann-like Domain"/>
    <property type="match status" value="1"/>
</dbReference>
<feature type="region of interest" description="Disordered" evidence="7">
    <location>
        <begin position="351"/>
        <end position="386"/>
    </location>
</feature>
<dbReference type="EC" id="1.2.1.12" evidence="3"/>
<evidence type="ECO:0000256" key="6">
    <source>
        <dbReference type="ARBA" id="ARBA00023152"/>
    </source>
</evidence>
<proteinExistence type="inferred from homology"/>
<dbReference type="PANTHER" id="PTHR10836">
    <property type="entry name" value="GLYCERALDEHYDE 3-PHOSPHATE DEHYDROGENASE"/>
    <property type="match status" value="1"/>
</dbReference>
<reference evidence="9" key="1">
    <citation type="submission" date="2019-12" db="EMBL/GenBank/DDBJ databases">
        <title>Genome sequencing and annotation of Brassica cretica.</title>
        <authorList>
            <person name="Studholme D.J."/>
            <person name="Sarris P."/>
        </authorList>
    </citation>
    <scope>NUCLEOTIDE SEQUENCE</scope>
    <source>
        <strain evidence="9">PFS-109/04</strain>
        <tissue evidence="9">Leaf</tissue>
    </source>
</reference>
<dbReference type="Pfam" id="PF02800">
    <property type="entry name" value="Gp_dh_C"/>
    <property type="match status" value="1"/>
</dbReference>
<dbReference type="InterPro" id="IPR020829">
    <property type="entry name" value="GlycerAld_3-P_DH_cat"/>
</dbReference>
<keyword evidence="4" id="KW-0560">Oxidoreductase</keyword>
<keyword evidence="6" id="KW-0324">Glycolysis</keyword>
<evidence type="ECO:0000313" key="9">
    <source>
        <dbReference type="EMBL" id="KAF3571855.1"/>
    </source>
</evidence>
<dbReference type="InterPro" id="IPR020831">
    <property type="entry name" value="GlycerAld/Erythrose_P_DH"/>
</dbReference>
<accession>A0A8S9RGK4</accession>
<evidence type="ECO:0000256" key="5">
    <source>
        <dbReference type="ARBA" id="ARBA00023027"/>
    </source>
</evidence>
<dbReference type="GO" id="GO:0004365">
    <property type="term" value="F:glyceraldehyde-3-phosphate dehydrogenase (NAD+) (phosphorylating) activity"/>
    <property type="evidence" value="ECO:0007669"/>
    <property type="project" value="UniProtKB-EC"/>
</dbReference>
<dbReference type="SUPFAM" id="SSF55347">
    <property type="entry name" value="Glyceraldehyde-3-phosphate dehydrogenase-like, C-terminal domain"/>
    <property type="match status" value="1"/>
</dbReference>
<evidence type="ECO:0000256" key="1">
    <source>
        <dbReference type="ARBA" id="ARBA00004869"/>
    </source>
</evidence>
<evidence type="ECO:0000256" key="3">
    <source>
        <dbReference type="ARBA" id="ARBA00013119"/>
    </source>
</evidence>